<name>A0A242MXH4_CABSO</name>
<protein>
    <submittedName>
        <fullName evidence="1">Uncharacterized protein</fullName>
    </submittedName>
</protein>
<evidence type="ECO:0000313" key="1">
    <source>
        <dbReference type="EMBL" id="OTP76138.1"/>
    </source>
</evidence>
<evidence type="ECO:0000313" key="2">
    <source>
        <dbReference type="Proteomes" id="UP000195221"/>
    </source>
</evidence>
<organism evidence="1 2">
    <name type="scientific">Caballeronia sordidicola</name>
    <name type="common">Burkholderia sordidicola</name>
    <dbReference type="NCBI Taxonomy" id="196367"/>
    <lineage>
        <taxon>Bacteria</taxon>
        <taxon>Pseudomonadati</taxon>
        <taxon>Pseudomonadota</taxon>
        <taxon>Betaproteobacteria</taxon>
        <taxon>Burkholderiales</taxon>
        <taxon>Burkholderiaceae</taxon>
        <taxon>Caballeronia</taxon>
    </lineage>
</organism>
<reference evidence="1 2" key="1">
    <citation type="submission" date="2017-03" db="EMBL/GenBank/DDBJ databases">
        <title>Genome analysis of strain PAMC 26577.</title>
        <authorList>
            <person name="Oh H.-M."/>
            <person name="Yang J.-A."/>
        </authorList>
    </citation>
    <scope>NUCLEOTIDE SEQUENCE [LARGE SCALE GENOMIC DNA]</scope>
    <source>
        <strain evidence="1 2">PAMC 26577</strain>
    </source>
</reference>
<sequence length="61" mass="6819">MAVAGQHELRANGSVEAHVVLFQSPSFALSVREKLIQSLTKDDLSTLEFRPSSARSTYERR</sequence>
<gene>
    <name evidence="1" type="ORF">PAMC26577_12005</name>
</gene>
<accession>A0A242MXH4</accession>
<proteinExistence type="predicted"/>
<dbReference type="AlphaFoldDB" id="A0A242MXH4"/>
<dbReference type="Proteomes" id="UP000195221">
    <property type="component" value="Unassembled WGS sequence"/>
</dbReference>
<comment type="caution">
    <text evidence="1">The sequence shown here is derived from an EMBL/GenBank/DDBJ whole genome shotgun (WGS) entry which is preliminary data.</text>
</comment>
<dbReference type="EMBL" id="NBTZ01000042">
    <property type="protein sequence ID" value="OTP76138.1"/>
    <property type="molecule type" value="Genomic_DNA"/>
</dbReference>